<comment type="caution">
    <text evidence="2">The sequence shown here is derived from an EMBL/GenBank/DDBJ whole genome shotgun (WGS) entry which is preliminary data.</text>
</comment>
<dbReference type="InterPro" id="IPR006016">
    <property type="entry name" value="UspA"/>
</dbReference>
<evidence type="ECO:0000313" key="3">
    <source>
        <dbReference type="Proteomes" id="UP001157947"/>
    </source>
</evidence>
<proteinExistence type="predicted"/>
<dbReference type="RefSeq" id="WP_265133416.1">
    <property type="nucleotide sequence ID" value="NZ_FXTX01000002.1"/>
</dbReference>
<sequence length="132" mass="15082">MVKISKILVNVDFTTPTLKALEYAKDLANKYSAELVVFYEMEDVYILKRASVGFGMPVPPDLEEKSRKTAQLKMQEAMKNFEGKYKPIVDCCGKMKDRLLKTIEEENPDLVVITSECQDLIGKIKQNVFLIK</sequence>
<dbReference type="AlphaFoldDB" id="A0AA46AD59"/>
<name>A0AA46AD59_9AQUI</name>
<protein>
    <submittedName>
        <fullName evidence="2">Nucleotide-binding universal stress protein, UspA family</fullName>
    </submittedName>
</protein>
<dbReference type="InterPro" id="IPR014729">
    <property type="entry name" value="Rossmann-like_a/b/a_fold"/>
</dbReference>
<dbReference type="EMBL" id="FXTX01000002">
    <property type="protein sequence ID" value="SMP02682.1"/>
    <property type="molecule type" value="Genomic_DNA"/>
</dbReference>
<accession>A0AA46AD59</accession>
<dbReference type="Gene3D" id="3.40.50.620">
    <property type="entry name" value="HUPs"/>
    <property type="match status" value="1"/>
</dbReference>
<organism evidence="2 3">
    <name type="scientific">Venenivibrio stagnispumantis</name>
    <dbReference type="NCBI Taxonomy" id="407998"/>
    <lineage>
        <taxon>Bacteria</taxon>
        <taxon>Pseudomonadati</taxon>
        <taxon>Aquificota</taxon>
        <taxon>Aquificia</taxon>
        <taxon>Aquificales</taxon>
        <taxon>Hydrogenothermaceae</taxon>
        <taxon>Venenivibrio</taxon>
    </lineage>
</organism>
<gene>
    <name evidence="2" type="ORF">SAMN06264868_10297</name>
</gene>
<dbReference type="SUPFAM" id="SSF52402">
    <property type="entry name" value="Adenine nucleotide alpha hydrolases-like"/>
    <property type="match status" value="1"/>
</dbReference>
<keyword evidence="3" id="KW-1185">Reference proteome</keyword>
<evidence type="ECO:0000259" key="1">
    <source>
        <dbReference type="Pfam" id="PF00582"/>
    </source>
</evidence>
<dbReference type="CDD" id="cd00293">
    <property type="entry name" value="USP-like"/>
    <property type="match status" value="1"/>
</dbReference>
<reference evidence="2" key="1">
    <citation type="submission" date="2017-05" db="EMBL/GenBank/DDBJ databases">
        <authorList>
            <person name="Varghese N."/>
            <person name="Submissions S."/>
        </authorList>
    </citation>
    <scope>NUCLEOTIDE SEQUENCE</scope>
    <source>
        <strain evidence="2">DSM 18763</strain>
    </source>
</reference>
<feature type="domain" description="UspA" evidence="1">
    <location>
        <begin position="5"/>
        <end position="116"/>
    </location>
</feature>
<dbReference type="Proteomes" id="UP001157947">
    <property type="component" value="Unassembled WGS sequence"/>
</dbReference>
<evidence type="ECO:0000313" key="2">
    <source>
        <dbReference type="EMBL" id="SMP02682.1"/>
    </source>
</evidence>
<dbReference type="Pfam" id="PF00582">
    <property type="entry name" value="Usp"/>
    <property type="match status" value="1"/>
</dbReference>